<dbReference type="CDD" id="cd04301">
    <property type="entry name" value="NAT_SF"/>
    <property type="match status" value="1"/>
</dbReference>
<dbReference type="RefSeq" id="XP_056036145.1">
    <property type="nucleotide sequence ID" value="XM_056180747.1"/>
</dbReference>
<dbReference type="InterPro" id="IPR000182">
    <property type="entry name" value="GNAT_dom"/>
</dbReference>
<evidence type="ECO:0000259" key="3">
    <source>
        <dbReference type="PROSITE" id="PS51186"/>
    </source>
</evidence>
<dbReference type="GO" id="GO:0004059">
    <property type="term" value="F:aralkylamine N-acetyltransferase activity"/>
    <property type="evidence" value="ECO:0007669"/>
    <property type="project" value="TreeGrafter"/>
</dbReference>
<proteinExistence type="predicted"/>
<sequence>MVNIRNIEKSEVKQVAHLEDLCFPENERASLKTISYRVSQAPELQLGLFAPTEHTTTLIGHLMATRTSSESVTVESMSKHKPTGNNIAIHSLSIHPAHRNRGYAKQLIKELQFRSGKTLSPKPRNMTLLAHKPLIPLYEEVGFKLMGESACKFGGDTWYDMIYEI</sequence>
<feature type="domain" description="N-acetyltransferase" evidence="3">
    <location>
        <begin position="2"/>
        <end position="165"/>
    </location>
</feature>
<dbReference type="KEGG" id="som:SOMG_01954"/>
<organism evidence="4 5">
    <name type="scientific">Schizosaccharomyces osmophilus</name>
    <dbReference type="NCBI Taxonomy" id="2545709"/>
    <lineage>
        <taxon>Eukaryota</taxon>
        <taxon>Fungi</taxon>
        <taxon>Dikarya</taxon>
        <taxon>Ascomycota</taxon>
        <taxon>Taphrinomycotina</taxon>
        <taxon>Schizosaccharomycetes</taxon>
        <taxon>Schizosaccharomycetales</taxon>
        <taxon>Schizosaccharomycetaceae</taxon>
        <taxon>Schizosaccharomyces</taxon>
    </lineage>
</organism>
<dbReference type="InterPro" id="IPR016181">
    <property type="entry name" value="Acyl_CoA_acyltransferase"/>
</dbReference>
<dbReference type="EMBL" id="CP115611">
    <property type="protein sequence ID" value="WBW71902.1"/>
    <property type="molecule type" value="Genomic_DNA"/>
</dbReference>
<name>A0AAE9W8U9_9SCHI</name>
<dbReference type="PANTHER" id="PTHR10908:SF0">
    <property type="entry name" value="SEROTONIN N-ACETYLTRANSFERASE"/>
    <property type="match status" value="1"/>
</dbReference>
<accession>A0AAE9W8U9</accession>
<protein>
    <submittedName>
        <fullName evidence="4">Polyamine N-acetyltransferase</fullName>
    </submittedName>
</protein>
<dbReference type="PANTHER" id="PTHR10908">
    <property type="entry name" value="SEROTONIN N-ACETYLTRANSFERASE"/>
    <property type="match status" value="1"/>
</dbReference>
<keyword evidence="5" id="KW-1185">Reference proteome</keyword>
<dbReference type="Gene3D" id="3.40.630.30">
    <property type="match status" value="1"/>
</dbReference>
<keyword evidence="2" id="KW-0012">Acyltransferase</keyword>
<dbReference type="GO" id="GO:0005737">
    <property type="term" value="C:cytoplasm"/>
    <property type="evidence" value="ECO:0007669"/>
    <property type="project" value="TreeGrafter"/>
</dbReference>
<keyword evidence="1" id="KW-0808">Transferase</keyword>
<dbReference type="PROSITE" id="PS51186">
    <property type="entry name" value="GNAT"/>
    <property type="match status" value="1"/>
</dbReference>
<reference evidence="4 5" key="1">
    <citation type="journal article" date="2023" name="G3 (Bethesda)">
        <title>A high-quality reference genome for the fission yeast Schizosaccharomyces osmophilus.</title>
        <authorList>
            <person name="Jia G.S."/>
            <person name="Zhang W.C."/>
            <person name="Liang Y."/>
            <person name="Liu X.H."/>
            <person name="Rhind N."/>
            <person name="Pidoux A."/>
            <person name="Brysch-Herzberg M."/>
            <person name="Du L.L."/>
        </authorList>
    </citation>
    <scope>NUCLEOTIDE SEQUENCE [LARGE SCALE GENOMIC DNA]</scope>
    <source>
        <strain evidence="4 5">CBS 15793</strain>
    </source>
</reference>
<gene>
    <name evidence="4" type="ORF">SOMG_01954</name>
</gene>
<evidence type="ECO:0000313" key="5">
    <source>
        <dbReference type="Proteomes" id="UP001212411"/>
    </source>
</evidence>
<dbReference type="Proteomes" id="UP001212411">
    <property type="component" value="Chromosome 1"/>
</dbReference>
<evidence type="ECO:0000256" key="2">
    <source>
        <dbReference type="ARBA" id="ARBA00023315"/>
    </source>
</evidence>
<dbReference type="GeneID" id="80875436"/>
<dbReference type="InterPro" id="IPR051635">
    <property type="entry name" value="SNAT-like"/>
</dbReference>
<dbReference type="SUPFAM" id="SSF55729">
    <property type="entry name" value="Acyl-CoA N-acyltransferases (Nat)"/>
    <property type="match status" value="1"/>
</dbReference>
<dbReference type="Pfam" id="PF00583">
    <property type="entry name" value="Acetyltransf_1"/>
    <property type="match status" value="1"/>
</dbReference>
<evidence type="ECO:0000313" key="4">
    <source>
        <dbReference type="EMBL" id="WBW71902.1"/>
    </source>
</evidence>
<dbReference type="AlphaFoldDB" id="A0AAE9W8U9"/>
<evidence type="ECO:0000256" key="1">
    <source>
        <dbReference type="ARBA" id="ARBA00022679"/>
    </source>
</evidence>